<reference evidence="1" key="1">
    <citation type="submission" date="2022-10" db="EMBL/GenBank/DDBJ databases">
        <title>Tapping the CABI collections for fungal endophytes: first genome assemblies for Collariella, Neodidymelliopsis, Ascochyta clinopodiicola, Didymella pomorum, Didymosphaeria variabile, Neocosmospora piperis and Neocucurbitaria cava.</title>
        <authorList>
            <person name="Hill R."/>
        </authorList>
    </citation>
    <scope>NUCLEOTIDE SEQUENCE</scope>
    <source>
        <strain evidence="1">IMI 360193</strain>
    </source>
</reference>
<keyword evidence="2" id="KW-1185">Reference proteome</keyword>
<gene>
    <name evidence="1" type="ORF">N0V87_003701</name>
</gene>
<comment type="caution">
    <text evidence="1">The sequence shown here is derived from an EMBL/GenBank/DDBJ whole genome shotgun (WGS) entry which is preliminary data.</text>
</comment>
<sequence>MHYPEPQREDRPTATRTWYCLTDPTTGALIEDLTVCSACVARMNVIFPSLRGIFRSVANGQKVQATCDLLTAKNSGNRGDNYFDKLMETAKQHLETGNLDTLPLANYVKKWAPIPICVKGESTAPGTKSWTFPTSIPNYAACEECYTYHILPLLESDNPPTILKEMKPNTYPNGFVCDLYSPRLIQWFKDAVASYNLETYKQRYATMSEINSQPCCSRRLLSLGS</sequence>
<organism evidence="1 2">
    <name type="scientific">Didymella glomerata</name>
    <dbReference type="NCBI Taxonomy" id="749621"/>
    <lineage>
        <taxon>Eukaryota</taxon>
        <taxon>Fungi</taxon>
        <taxon>Dikarya</taxon>
        <taxon>Ascomycota</taxon>
        <taxon>Pezizomycotina</taxon>
        <taxon>Dothideomycetes</taxon>
        <taxon>Pleosporomycetidae</taxon>
        <taxon>Pleosporales</taxon>
        <taxon>Pleosporineae</taxon>
        <taxon>Didymellaceae</taxon>
        <taxon>Didymella</taxon>
    </lineage>
</organism>
<proteinExistence type="predicted"/>
<evidence type="ECO:0000313" key="2">
    <source>
        <dbReference type="Proteomes" id="UP001140562"/>
    </source>
</evidence>
<name>A0A9W8X1W4_9PLEO</name>
<evidence type="ECO:0000313" key="1">
    <source>
        <dbReference type="EMBL" id="KAJ4338786.1"/>
    </source>
</evidence>
<protein>
    <submittedName>
        <fullName evidence="1">Uncharacterized protein</fullName>
    </submittedName>
</protein>
<dbReference type="OrthoDB" id="5324692at2759"/>
<dbReference type="EMBL" id="JAPEUV010000027">
    <property type="protein sequence ID" value="KAJ4338786.1"/>
    <property type="molecule type" value="Genomic_DNA"/>
</dbReference>
<accession>A0A9W8X1W4</accession>
<dbReference type="AlphaFoldDB" id="A0A9W8X1W4"/>
<dbReference type="Proteomes" id="UP001140562">
    <property type="component" value="Unassembled WGS sequence"/>
</dbReference>